<feature type="region of interest" description="Disordered" evidence="1">
    <location>
        <begin position="1"/>
        <end position="57"/>
    </location>
</feature>
<evidence type="ECO:0000313" key="2">
    <source>
        <dbReference type="EMBL" id="GIZ05373.1"/>
    </source>
</evidence>
<feature type="compositionally biased region" description="Pro residues" evidence="1">
    <location>
        <begin position="47"/>
        <end position="57"/>
    </location>
</feature>
<proteinExistence type="predicted"/>
<keyword evidence="3" id="KW-1185">Reference proteome</keyword>
<feature type="non-terminal residue" evidence="2">
    <location>
        <position position="1"/>
    </location>
</feature>
<evidence type="ECO:0000256" key="1">
    <source>
        <dbReference type="SAM" id="MobiDB-lite"/>
    </source>
</evidence>
<name>A0AAV4YE00_CAEEX</name>
<protein>
    <submittedName>
        <fullName evidence="2">Uncharacterized protein</fullName>
    </submittedName>
</protein>
<gene>
    <name evidence="2" type="ORF">CEXT_339501</name>
</gene>
<dbReference type="Proteomes" id="UP001054945">
    <property type="component" value="Unassembled WGS sequence"/>
</dbReference>
<sequence length="57" mass="6225">IKKQPKVEQQQEVDKNLPIPRISFNQREGRRRSLPPITATVSDDGAPNPPGTPPAPG</sequence>
<dbReference type="EMBL" id="BPLR01019303">
    <property type="protein sequence ID" value="GIZ05373.1"/>
    <property type="molecule type" value="Genomic_DNA"/>
</dbReference>
<dbReference type="AlphaFoldDB" id="A0AAV4YE00"/>
<organism evidence="2 3">
    <name type="scientific">Caerostris extrusa</name>
    <name type="common">Bark spider</name>
    <name type="synonym">Caerostris bankana</name>
    <dbReference type="NCBI Taxonomy" id="172846"/>
    <lineage>
        <taxon>Eukaryota</taxon>
        <taxon>Metazoa</taxon>
        <taxon>Ecdysozoa</taxon>
        <taxon>Arthropoda</taxon>
        <taxon>Chelicerata</taxon>
        <taxon>Arachnida</taxon>
        <taxon>Araneae</taxon>
        <taxon>Araneomorphae</taxon>
        <taxon>Entelegynae</taxon>
        <taxon>Araneoidea</taxon>
        <taxon>Araneidae</taxon>
        <taxon>Caerostris</taxon>
    </lineage>
</organism>
<reference evidence="2 3" key="1">
    <citation type="submission" date="2021-06" db="EMBL/GenBank/DDBJ databases">
        <title>Caerostris extrusa draft genome.</title>
        <authorList>
            <person name="Kono N."/>
            <person name="Arakawa K."/>
        </authorList>
    </citation>
    <scope>NUCLEOTIDE SEQUENCE [LARGE SCALE GENOMIC DNA]</scope>
</reference>
<evidence type="ECO:0000313" key="3">
    <source>
        <dbReference type="Proteomes" id="UP001054945"/>
    </source>
</evidence>
<accession>A0AAV4YE00</accession>
<comment type="caution">
    <text evidence="2">The sequence shown here is derived from an EMBL/GenBank/DDBJ whole genome shotgun (WGS) entry which is preliminary data.</text>
</comment>